<evidence type="ECO:0000256" key="1">
    <source>
        <dbReference type="SAM" id="MobiDB-lite"/>
    </source>
</evidence>
<accession>A0ABP4HDS4</accession>
<feature type="region of interest" description="Disordered" evidence="1">
    <location>
        <begin position="88"/>
        <end position="107"/>
    </location>
</feature>
<dbReference type="EMBL" id="BAAAIH010000004">
    <property type="protein sequence ID" value="GAA1256126.1"/>
    <property type="molecule type" value="Genomic_DNA"/>
</dbReference>
<gene>
    <name evidence="2" type="ORF">GCM10009579_12640</name>
</gene>
<dbReference type="Proteomes" id="UP001500282">
    <property type="component" value="Unassembled WGS sequence"/>
</dbReference>
<evidence type="ECO:0000313" key="3">
    <source>
        <dbReference type="Proteomes" id="UP001500282"/>
    </source>
</evidence>
<comment type="caution">
    <text evidence="2">The sequence shown here is derived from an EMBL/GenBank/DDBJ whole genome shotgun (WGS) entry which is preliminary data.</text>
</comment>
<feature type="compositionally biased region" description="Basic and acidic residues" evidence="1">
    <location>
        <begin position="91"/>
        <end position="100"/>
    </location>
</feature>
<reference evidence="3" key="1">
    <citation type="journal article" date="2019" name="Int. J. Syst. Evol. Microbiol.">
        <title>The Global Catalogue of Microorganisms (GCM) 10K type strain sequencing project: providing services to taxonomists for standard genome sequencing and annotation.</title>
        <authorList>
            <consortium name="The Broad Institute Genomics Platform"/>
            <consortium name="The Broad Institute Genome Sequencing Center for Infectious Disease"/>
            <person name="Wu L."/>
            <person name="Ma J."/>
        </authorList>
    </citation>
    <scope>NUCLEOTIDE SEQUENCE [LARGE SCALE GENOMIC DNA]</scope>
    <source>
        <strain evidence="3">JCM 11448</strain>
    </source>
</reference>
<organism evidence="2 3">
    <name type="scientific">Streptomyces javensis</name>
    <dbReference type="NCBI Taxonomy" id="114698"/>
    <lineage>
        <taxon>Bacteria</taxon>
        <taxon>Bacillati</taxon>
        <taxon>Actinomycetota</taxon>
        <taxon>Actinomycetes</taxon>
        <taxon>Kitasatosporales</taxon>
        <taxon>Streptomycetaceae</taxon>
        <taxon>Streptomyces</taxon>
        <taxon>Streptomyces violaceusniger group</taxon>
    </lineage>
</organism>
<proteinExistence type="predicted"/>
<keyword evidence="3" id="KW-1185">Reference proteome</keyword>
<protein>
    <submittedName>
        <fullName evidence="2">Uncharacterized protein</fullName>
    </submittedName>
</protein>
<evidence type="ECO:0000313" key="2">
    <source>
        <dbReference type="EMBL" id="GAA1256126.1"/>
    </source>
</evidence>
<name>A0ABP4HDS4_9ACTN</name>
<sequence length="107" mass="10836">MGDGADPVLEQIADAALAAQVEQVGGVGLLDVLAEHQNGQAGAVAAQRDRGAEAVVGVARGHPHIGDDDVGVVLMGRGDQRVGVGLGRRHPVAEAGEHADQAVPQQR</sequence>